<evidence type="ECO:0000313" key="2">
    <source>
        <dbReference type="Proteomes" id="UP001164459"/>
    </source>
</evidence>
<dbReference type="EMBL" id="CP114040">
    <property type="protein sequence ID" value="WAS99315.1"/>
    <property type="molecule type" value="Genomic_DNA"/>
</dbReference>
<keyword evidence="2" id="KW-1185">Reference proteome</keyword>
<name>A0ABY7HIZ7_9BACT</name>
<gene>
    <name evidence="1" type="ORF">O0S08_24570</name>
</gene>
<accession>A0ABY7HIZ7</accession>
<organism evidence="1 2">
    <name type="scientific">Nannocystis punicea</name>
    <dbReference type="NCBI Taxonomy" id="2995304"/>
    <lineage>
        <taxon>Bacteria</taxon>
        <taxon>Pseudomonadati</taxon>
        <taxon>Myxococcota</taxon>
        <taxon>Polyangia</taxon>
        <taxon>Nannocystales</taxon>
        <taxon>Nannocystaceae</taxon>
        <taxon>Nannocystis</taxon>
    </lineage>
</organism>
<dbReference type="Proteomes" id="UP001164459">
    <property type="component" value="Chromosome"/>
</dbReference>
<dbReference type="RefSeq" id="WP_269041676.1">
    <property type="nucleotide sequence ID" value="NZ_CP114040.1"/>
</dbReference>
<reference evidence="1" key="1">
    <citation type="submission" date="2022-11" db="EMBL/GenBank/DDBJ databases">
        <title>Minimal conservation of predation-associated metabolite biosynthetic gene clusters underscores biosynthetic potential of Myxococcota including descriptions for ten novel species: Archangium lansinium sp. nov., Myxococcus landrumus sp. nov., Nannocystis bai.</title>
        <authorList>
            <person name="Ahearne A."/>
            <person name="Stevens C."/>
            <person name="Dowd S."/>
        </authorList>
    </citation>
    <scope>NUCLEOTIDE SEQUENCE</scope>
    <source>
        <strain evidence="1">Fl3</strain>
    </source>
</reference>
<proteinExistence type="predicted"/>
<sequence length="129" mass="14041">MAKWDESDPEAVLFSRGPNAVCGGWVKVPVGAIVRVDVLGSSTCKEHRHPYVRLHLDLRAGDARHAAVLAALRETPPAAPGRTIPRRTPRSCSSDGRLCYDCFDANGQCICNWFYDGSYFATTDCGTSP</sequence>
<evidence type="ECO:0000313" key="1">
    <source>
        <dbReference type="EMBL" id="WAS99315.1"/>
    </source>
</evidence>
<protein>
    <submittedName>
        <fullName evidence="1">Uncharacterized protein</fullName>
    </submittedName>
</protein>